<keyword evidence="7 15" id="KW-0808">Transferase</keyword>
<gene>
    <name evidence="17" type="ORF">CA54_02560</name>
</gene>
<evidence type="ECO:0000256" key="11">
    <source>
        <dbReference type="ARBA" id="ARBA00023136"/>
    </source>
</evidence>
<dbReference type="RefSeq" id="WP_146369055.1">
    <property type="nucleotide sequence ID" value="NZ_SJPP01000001.1"/>
</dbReference>
<evidence type="ECO:0000256" key="15">
    <source>
        <dbReference type="RuleBase" id="RU003750"/>
    </source>
</evidence>
<evidence type="ECO:0000256" key="14">
    <source>
        <dbReference type="ARBA" id="ARBA00032361"/>
    </source>
</evidence>
<comment type="subcellular location">
    <subcellularLocation>
        <location evidence="2">Endomembrane system</location>
        <topology evidence="2">Multi-pass membrane protein</topology>
    </subcellularLocation>
</comment>
<feature type="transmembrane region" description="Helical" evidence="16">
    <location>
        <begin position="236"/>
        <end position="264"/>
    </location>
</feature>
<evidence type="ECO:0000256" key="9">
    <source>
        <dbReference type="ARBA" id="ARBA00022989"/>
    </source>
</evidence>
<dbReference type="EC" id="2.7.8.8" evidence="4"/>
<dbReference type="GO" id="GO:0016020">
    <property type="term" value="C:membrane"/>
    <property type="evidence" value="ECO:0007669"/>
    <property type="project" value="InterPro"/>
</dbReference>
<dbReference type="PROSITE" id="PS00379">
    <property type="entry name" value="CDP_ALCOHOL_P_TRANSF"/>
    <property type="match status" value="1"/>
</dbReference>
<keyword evidence="11 16" id="KW-0472">Membrane</keyword>
<feature type="transmembrane region" description="Helical" evidence="16">
    <location>
        <begin position="24"/>
        <end position="47"/>
    </location>
</feature>
<evidence type="ECO:0000256" key="13">
    <source>
        <dbReference type="ARBA" id="ARBA00023264"/>
    </source>
</evidence>
<name>A0A5C6BJT6_9PLAN</name>
<evidence type="ECO:0000256" key="2">
    <source>
        <dbReference type="ARBA" id="ARBA00004127"/>
    </source>
</evidence>
<dbReference type="PANTHER" id="PTHR14269">
    <property type="entry name" value="CDP-DIACYLGLYCEROL--GLYCEROL-3-PHOSPHATE 3-PHOSPHATIDYLTRANSFERASE-RELATED"/>
    <property type="match status" value="1"/>
</dbReference>
<evidence type="ECO:0000256" key="4">
    <source>
        <dbReference type="ARBA" id="ARBA00013174"/>
    </source>
</evidence>
<evidence type="ECO:0000256" key="8">
    <source>
        <dbReference type="ARBA" id="ARBA00022692"/>
    </source>
</evidence>
<feature type="transmembrane region" description="Helical" evidence="16">
    <location>
        <begin position="121"/>
        <end position="138"/>
    </location>
</feature>
<dbReference type="NCBIfam" id="TIGR00473">
    <property type="entry name" value="pssA"/>
    <property type="match status" value="1"/>
</dbReference>
<dbReference type="Gene3D" id="1.20.120.1760">
    <property type="match status" value="1"/>
</dbReference>
<evidence type="ECO:0000256" key="12">
    <source>
        <dbReference type="ARBA" id="ARBA00023209"/>
    </source>
</evidence>
<evidence type="ECO:0000256" key="5">
    <source>
        <dbReference type="ARBA" id="ARBA00017171"/>
    </source>
</evidence>
<feature type="transmembrane region" description="Helical" evidence="16">
    <location>
        <begin position="196"/>
        <end position="215"/>
    </location>
</feature>
<dbReference type="InterPro" id="IPR004533">
    <property type="entry name" value="CDP-diaglyc--ser_O-PTrfase"/>
</dbReference>
<evidence type="ECO:0000256" key="3">
    <source>
        <dbReference type="ARBA" id="ARBA00010441"/>
    </source>
</evidence>
<evidence type="ECO:0000256" key="1">
    <source>
        <dbReference type="ARBA" id="ARBA00000287"/>
    </source>
</evidence>
<keyword evidence="8 16" id="KW-0812">Transmembrane</keyword>
<protein>
    <recommendedName>
        <fullName evidence="5">CDP-diacylglycerol--serine O-phosphatidyltransferase</fullName>
        <ecNumber evidence="4">2.7.8.8</ecNumber>
    </recommendedName>
    <alternativeName>
        <fullName evidence="14">Phosphatidylserine synthase</fullName>
    </alternativeName>
</protein>
<feature type="transmembrane region" description="Helical" evidence="16">
    <location>
        <begin position="96"/>
        <end position="115"/>
    </location>
</feature>
<dbReference type="AlphaFoldDB" id="A0A5C6BJT6"/>
<dbReference type="Proteomes" id="UP000320735">
    <property type="component" value="Unassembled WGS sequence"/>
</dbReference>
<dbReference type="InterPro" id="IPR048254">
    <property type="entry name" value="CDP_ALCOHOL_P_TRANSF_CS"/>
</dbReference>
<dbReference type="InterPro" id="IPR000462">
    <property type="entry name" value="CDP-OH_P_trans"/>
</dbReference>
<keyword evidence="9 16" id="KW-1133">Transmembrane helix</keyword>
<feature type="transmembrane region" description="Helical" evidence="16">
    <location>
        <begin position="59"/>
        <end position="75"/>
    </location>
</feature>
<evidence type="ECO:0000256" key="16">
    <source>
        <dbReference type="SAM" id="Phobius"/>
    </source>
</evidence>
<keyword evidence="18" id="KW-1185">Reference proteome</keyword>
<dbReference type="GO" id="GO:0008654">
    <property type="term" value="P:phospholipid biosynthetic process"/>
    <property type="evidence" value="ECO:0007669"/>
    <property type="project" value="UniProtKB-KW"/>
</dbReference>
<comment type="caution">
    <text evidence="17">The sequence shown here is derived from an EMBL/GenBank/DDBJ whole genome shotgun (WGS) entry which is preliminary data.</text>
</comment>
<accession>A0A5C6BJT6</accession>
<organism evidence="17 18">
    <name type="scientific">Symmachiella macrocystis</name>
    <dbReference type="NCBI Taxonomy" id="2527985"/>
    <lineage>
        <taxon>Bacteria</taxon>
        <taxon>Pseudomonadati</taxon>
        <taxon>Planctomycetota</taxon>
        <taxon>Planctomycetia</taxon>
        <taxon>Planctomycetales</taxon>
        <taxon>Planctomycetaceae</taxon>
        <taxon>Symmachiella</taxon>
    </lineage>
</organism>
<evidence type="ECO:0000256" key="7">
    <source>
        <dbReference type="ARBA" id="ARBA00022679"/>
    </source>
</evidence>
<dbReference type="OrthoDB" id="9777147at2"/>
<keyword evidence="10" id="KW-0443">Lipid metabolism</keyword>
<proteinExistence type="inferred from homology"/>
<dbReference type="PANTHER" id="PTHR14269:SF61">
    <property type="entry name" value="CDP-DIACYLGLYCEROL--SERINE O-PHOSPHATIDYLTRANSFERASE"/>
    <property type="match status" value="1"/>
</dbReference>
<evidence type="ECO:0000313" key="18">
    <source>
        <dbReference type="Proteomes" id="UP000320735"/>
    </source>
</evidence>
<dbReference type="GO" id="GO:0003882">
    <property type="term" value="F:CDP-diacylglycerol-serine O-phosphatidyltransferase activity"/>
    <property type="evidence" value="ECO:0007669"/>
    <property type="project" value="UniProtKB-EC"/>
</dbReference>
<comment type="similarity">
    <text evidence="3 15">Belongs to the CDP-alcohol phosphatidyltransferase class-I family.</text>
</comment>
<reference evidence="17 18" key="1">
    <citation type="submission" date="2019-02" db="EMBL/GenBank/DDBJ databases">
        <title>Deep-cultivation of Planctomycetes and their phenomic and genomic characterization uncovers novel biology.</title>
        <authorList>
            <person name="Wiegand S."/>
            <person name="Jogler M."/>
            <person name="Boedeker C."/>
            <person name="Pinto D."/>
            <person name="Vollmers J."/>
            <person name="Rivas-Marin E."/>
            <person name="Kohn T."/>
            <person name="Peeters S.H."/>
            <person name="Heuer A."/>
            <person name="Rast P."/>
            <person name="Oberbeckmann S."/>
            <person name="Bunk B."/>
            <person name="Jeske O."/>
            <person name="Meyerdierks A."/>
            <person name="Storesund J.E."/>
            <person name="Kallscheuer N."/>
            <person name="Luecker S."/>
            <person name="Lage O.M."/>
            <person name="Pohl T."/>
            <person name="Merkel B.J."/>
            <person name="Hornburger P."/>
            <person name="Mueller R.-W."/>
            <person name="Bruemmer F."/>
            <person name="Labrenz M."/>
            <person name="Spormann A.M."/>
            <person name="Op Den Camp H."/>
            <person name="Overmann J."/>
            <person name="Amann R."/>
            <person name="Jetten M.S.M."/>
            <person name="Mascher T."/>
            <person name="Medema M.H."/>
            <person name="Devos D.P."/>
            <person name="Kaster A.-K."/>
            <person name="Ovreas L."/>
            <person name="Rohde M."/>
            <person name="Galperin M.Y."/>
            <person name="Jogler C."/>
        </authorList>
    </citation>
    <scope>NUCLEOTIDE SEQUENCE [LARGE SCALE GENOMIC DNA]</scope>
    <source>
        <strain evidence="17 18">CA54</strain>
    </source>
</reference>
<dbReference type="Pfam" id="PF01066">
    <property type="entry name" value="CDP-OH_P_transf"/>
    <property type="match status" value="1"/>
</dbReference>
<dbReference type="EMBL" id="SJPP01000001">
    <property type="protein sequence ID" value="TWU11449.1"/>
    <property type="molecule type" value="Genomic_DNA"/>
</dbReference>
<dbReference type="InterPro" id="IPR050324">
    <property type="entry name" value="CDP-alcohol_PTase-I"/>
</dbReference>
<comment type="catalytic activity">
    <reaction evidence="1">
        <text>a CDP-1,2-diacyl-sn-glycerol + L-serine = a 1,2-diacyl-sn-glycero-3-phospho-L-serine + CMP + H(+)</text>
        <dbReference type="Rhea" id="RHEA:16913"/>
        <dbReference type="ChEBI" id="CHEBI:15378"/>
        <dbReference type="ChEBI" id="CHEBI:33384"/>
        <dbReference type="ChEBI" id="CHEBI:57262"/>
        <dbReference type="ChEBI" id="CHEBI:58332"/>
        <dbReference type="ChEBI" id="CHEBI:60377"/>
        <dbReference type="EC" id="2.7.8.8"/>
    </reaction>
</comment>
<evidence type="ECO:0000256" key="10">
    <source>
        <dbReference type="ARBA" id="ARBA00023098"/>
    </source>
</evidence>
<feature type="transmembrane region" description="Helical" evidence="16">
    <location>
        <begin position="159"/>
        <end position="176"/>
    </location>
</feature>
<dbReference type="GO" id="GO:0012505">
    <property type="term" value="C:endomembrane system"/>
    <property type="evidence" value="ECO:0007669"/>
    <property type="project" value="UniProtKB-SubCell"/>
</dbReference>
<evidence type="ECO:0000256" key="6">
    <source>
        <dbReference type="ARBA" id="ARBA00022516"/>
    </source>
</evidence>
<evidence type="ECO:0000313" key="17">
    <source>
        <dbReference type="EMBL" id="TWU11449.1"/>
    </source>
</evidence>
<keyword evidence="6" id="KW-0444">Lipid biosynthesis</keyword>
<sequence length="288" mass="31744">MNEQFDESLAVPAKTKRTRRQKMFAVVPTLLTLGNVACGFGSITFAAKLNGTETDPHNLFVAGLLIFIAMVFDMLDGSAARLAKNTSDFGAELDSLCDAVSFGVAPAFILVKFSTPFHGRMLWAIAVLYVMCAVLRLARFNVETGEEDTHESFSGLPSPAAAGTVAAFAVAYPEFLERITEWQSSALESVRPDLDTFARMGLPFVTLAVGCLMVSRIRYPHVFNQLFRGRQNYHHMLQLIFTIAAVYVVREMAVPLIFCAFAFWAPLRALWAQIANRGWRNSRTSAGG</sequence>
<keyword evidence="12" id="KW-0594">Phospholipid biosynthesis</keyword>
<keyword evidence="13" id="KW-1208">Phospholipid metabolism</keyword>
<dbReference type="InterPro" id="IPR043130">
    <property type="entry name" value="CDP-OH_PTrfase_TM_dom"/>
</dbReference>